<evidence type="ECO:0000256" key="5">
    <source>
        <dbReference type="ARBA" id="ARBA00023136"/>
    </source>
</evidence>
<dbReference type="InterPro" id="IPR049890">
    <property type="entry name" value="VlpA-F-like_signal"/>
</dbReference>
<dbReference type="PATRIC" id="fig|1316930.3.peg.442"/>
<feature type="signal peptide" evidence="9">
    <location>
        <begin position="1"/>
        <end position="23"/>
    </location>
</feature>
<dbReference type="AlphaFoldDB" id="A0A059XZE7"/>
<evidence type="ECO:0000256" key="3">
    <source>
        <dbReference type="ARBA" id="ARBA00022729"/>
    </source>
</evidence>
<evidence type="ECO:0000256" key="2">
    <source>
        <dbReference type="ARBA" id="ARBA00022475"/>
    </source>
</evidence>
<evidence type="ECO:0000256" key="9">
    <source>
        <dbReference type="SAM" id="SignalP"/>
    </source>
</evidence>
<dbReference type="EMBL" id="CP005933">
    <property type="protein sequence ID" value="AIA34009.1"/>
    <property type="molecule type" value="Genomic_DNA"/>
</dbReference>
<keyword evidence="2" id="KW-1003">Cell membrane</keyword>
<feature type="region of interest" description="Disordered" evidence="8">
    <location>
        <begin position="25"/>
        <end position="119"/>
    </location>
</feature>
<evidence type="ECO:0000313" key="11">
    <source>
        <dbReference type="Proteomes" id="UP000027182"/>
    </source>
</evidence>
<evidence type="ECO:0000256" key="7">
    <source>
        <dbReference type="ARBA" id="ARBA00023288"/>
    </source>
</evidence>
<sequence>MKSINKLLISAVSAISLAMPLVAASCGATKSSEQGSGSKPSDTNKPSEQGSGTNSQQGSGTKPSEQGSGTNSQQGSGSKPSEQGSGTNSQQGSGTKPSEIDPIQNDTTNNQTPKIPNTVGDLFKELRKIRDQYYRFKEKLDSLDDKEKLMIKLHFDYWFEKPDPNPDPDLNIDQEPDKLIKESGYDQIKKILEKSNKDSKEYIEAVNQLKGFIEIYNADLRPIFEKIIK</sequence>
<evidence type="ECO:0000256" key="1">
    <source>
        <dbReference type="ARBA" id="ARBA00004193"/>
    </source>
</evidence>
<dbReference type="GO" id="GO:0005886">
    <property type="term" value="C:plasma membrane"/>
    <property type="evidence" value="ECO:0007669"/>
    <property type="project" value="UniProtKB-SubCell"/>
</dbReference>
<keyword evidence="4" id="KW-0677">Repeat</keyword>
<dbReference type="NCBIfam" id="NF033817">
    <property type="entry name" value="Mplas_variab_LP"/>
    <property type="match status" value="1"/>
</dbReference>
<accession>A0A059XZE7</accession>
<evidence type="ECO:0000313" key="10">
    <source>
        <dbReference type="EMBL" id="AIA34009.1"/>
    </source>
</evidence>
<keyword evidence="5" id="KW-0472">Membrane</keyword>
<proteinExistence type="predicted"/>
<organism evidence="10 11">
    <name type="scientific">Mycoplasmopsis bovis CQ-W70</name>
    <dbReference type="NCBI Taxonomy" id="1316930"/>
    <lineage>
        <taxon>Bacteria</taxon>
        <taxon>Bacillati</taxon>
        <taxon>Mycoplasmatota</taxon>
        <taxon>Mycoplasmoidales</taxon>
        <taxon>Metamycoplasmataceae</taxon>
        <taxon>Mycoplasmopsis</taxon>
    </lineage>
</organism>
<feature type="compositionally biased region" description="Polar residues" evidence="8">
    <location>
        <begin position="28"/>
        <end position="46"/>
    </location>
</feature>
<evidence type="ECO:0000256" key="8">
    <source>
        <dbReference type="SAM" id="MobiDB-lite"/>
    </source>
</evidence>
<dbReference type="Proteomes" id="UP000027182">
    <property type="component" value="Chromosome"/>
</dbReference>
<gene>
    <name evidence="10" type="ORF">K668_02155</name>
</gene>
<protein>
    <submittedName>
        <fullName evidence="10">Lipoprotein</fullName>
    </submittedName>
</protein>
<dbReference type="HOGENOM" id="CLU_1208715_0_0_14"/>
<comment type="subcellular location">
    <subcellularLocation>
        <location evidence="1">Cell membrane</location>
        <topology evidence="1">Lipid-anchor</topology>
    </subcellularLocation>
</comment>
<feature type="compositionally biased region" description="Low complexity" evidence="8">
    <location>
        <begin position="47"/>
        <end position="94"/>
    </location>
</feature>
<name>A0A059XZE7_MYCBV</name>
<dbReference type="PROSITE" id="PS51257">
    <property type="entry name" value="PROKAR_LIPOPROTEIN"/>
    <property type="match status" value="1"/>
</dbReference>
<keyword evidence="3 9" id="KW-0732">Signal</keyword>
<feature type="compositionally biased region" description="Polar residues" evidence="8">
    <location>
        <begin position="104"/>
        <end position="115"/>
    </location>
</feature>
<dbReference type="KEGG" id="mbq:K668_02155"/>
<evidence type="ECO:0000256" key="4">
    <source>
        <dbReference type="ARBA" id="ARBA00022737"/>
    </source>
</evidence>
<feature type="chain" id="PRO_5001581828" evidence="9">
    <location>
        <begin position="24"/>
        <end position="229"/>
    </location>
</feature>
<reference evidence="10 11" key="1">
    <citation type="submission" date="2013-04" db="EMBL/GenBank/DDBJ databases">
        <authorList>
            <person name="Lin L."/>
            <person name="Zeng Z."/>
            <person name="Xie J."/>
            <person name="Luo L."/>
            <person name="Yang Z."/>
            <person name="Liang W."/>
            <person name="Lin H."/>
            <person name="Dong C."/>
            <person name="Sun Y."/>
        </authorList>
    </citation>
    <scope>NUCLEOTIDE SEQUENCE [LARGE SCALE GENOMIC DNA]</scope>
    <source>
        <strain evidence="10 11">CQ-W70</strain>
    </source>
</reference>
<keyword evidence="7 10" id="KW-0449">Lipoprotein</keyword>
<keyword evidence="6" id="KW-0564">Palmitate</keyword>
<dbReference type="RefSeq" id="WP_013954823.1">
    <property type="nucleotide sequence ID" value="NZ_CP005933.1"/>
</dbReference>
<evidence type="ECO:0000256" key="6">
    <source>
        <dbReference type="ARBA" id="ARBA00023139"/>
    </source>
</evidence>